<dbReference type="Proteomes" id="UP000247586">
    <property type="component" value="Chromosome"/>
</dbReference>
<dbReference type="SUPFAM" id="SSF102114">
    <property type="entry name" value="Radical SAM enzymes"/>
    <property type="match status" value="1"/>
</dbReference>
<dbReference type="InterPro" id="IPR013848">
    <property type="entry name" value="Methylthiotransferase_N"/>
</dbReference>
<evidence type="ECO:0000259" key="14">
    <source>
        <dbReference type="PROSITE" id="PS51918"/>
    </source>
</evidence>
<dbReference type="Pfam" id="PF00919">
    <property type="entry name" value="UPF0004"/>
    <property type="match status" value="1"/>
</dbReference>
<evidence type="ECO:0000256" key="8">
    <source>
        <dbReference type="ARBA" id="ARBA00023004"/>
    </source>
</evidence>
<dbReference type="EMBL" id="CP029287">
    <property type="protein sequence ID" value="AWR98832.1"/>
    <property type="molecule type" value="Genomic_DNA"/>
</dbReference>
<dbReference type="InterPro" id="IPR006638">
    <property type="entry name" value="Elp3/MiaA/NifB-like_rSAM"/>
</dbReference>
<dbReference type="AlphaFoldDB" id="A0A2U9IS22"/>
<sequence length="417" mass="46760">MKIYFETYGCALNKGDTYSMMTLLKESKHEIVDDQNSAEVLVINTCAVRMETEEKMKKRIAELSRTGKKLIVAGCLAGAEPGLVSSLSPNASVIGPQSIGDIVKAVESPGKLISLDGEAPSNLPKIFEGLISVLPIADGCAGSCNFCITKLARKTLRSYTPRKIVETVREMIKRGAKEIELTGQDTAAYGLDMGGMGLADLVREVSSLDGDFMIRVGMMTPELALRQLDQLLEAWDNPKVYKFFHLPVQSGSDETLKAMNRKYTVDEFRYLVKEIRKKFSPVNITTDIIVGHPGEDDDAFEETLNLMKEMRFERIHIAMYSLRPNTRSSMMKQVPGPVKKERLKRAVSLYEELSRDVHREYVGKRMRVLVLEKGKGDTVIGRTINYIPVILRNVKLGEWYDVRIDDSSFFDLRGTVV</sequence>
<reference evidence="15 16" key="1">
    <citation type="submission" date="2018-05" db="EMBL/GenBank/DDBJ databases">
        <title>Complete Genome Sequences of Extremely Thermoacidophilic, Metal-Mobilizing Type-Strain Members of the Archaeal Family Sulfolobaceae: Acidianus brierleyi DSM-1651T, Acidianus sulfidivorans DSM-18786T, Metallosphaera hakonensis DSM-7519T, and Metallosphaera prunae DSM-10039T.</title>
        <authorList>
            <person name="Counts J.A."/>
            <person name="Kelly R.M."/>
        </authorList>
    </citation>
    <scope>NUCLEOTIDE SEQUENCE [LARGE SCALE GENOMIC DNA]</scope>
    <source>
        <strain evidence="15 16">HO1-1</strain>
    </source>
</reference>
<evidence type="ECO:0000313" key="16">
    <source>
        <dbReference type="Proteomes" id="UP000247586"/>
    </source>
</evidence>
<keyword evidence="3 11" id="KW-0004">4Fe-4S</keyword>
<accession>A0A2U9IS22</accession>
<dbReference type="Pfam" id="PF04055">
    <property type="entry name" value="Radical_SAM"/>
    <property type="match status" value="1"/>
</dbReference>
<evidence type="ECO:0000256" key="2">
    <source>
        <dbReference type="ARBA" id="ARBA00008616"/>
    </source>
</evidence>
<dbReference type="NCBIfam" id="TIGR01578">
    <property type="entry name" value="MiaB-like-B"/>
    <property type="match status" value="1"/>
</dbReference>
<evidence type="ECO:0000256" key="5">
    <source>
        <dbReference type="ARBA" id="ARBA00022691"/>
    </source>
</evidence>
<comment type="catalytic activity">
    <reaction evidence="10 11">
        <text>N(6)-L-threonylcarbamoyladenosine(37) in tRNA + (sulfur carrier)-SH + AH2 + 2 S-adenosyl-L-methionine = 2-methylsulfanyl-N(6)-L-threonylcarbamoyladenosine(37) in tRNA + (sulfur carrier)-H + 5'-deoxyadenosine + L-methionine + A + S-adenosyl-L-homocysteine + 2 H(+)</text>
        <dbReference type="Rhea" id="RHEA:37075"/>
        <dbReference type="Rhea" id="RHEA-COMP:10163"/>
        <dbReference type="Rhea" id="RHEA-COMP:11092"/>
        <dbReference type="Rhea" id="RHEA-COMP:14737"/>
        <dbReference type="Rhea" id="RHEA-COMP:14739"/>
        <dbReference type="ChEBI" id="CHEBI:13193"/>
        <dbReference type="ChEBI" id="CHEBI:15378"/>
        <dbReference type="ChEBI" id="CHEBI:17319"/>
        <dbReference type="ChEBI" id="CHEBI:17499"/>
        <dbReference type="ChEBI" id="CHEBI:29917"/>
        <dbReference type="ChEBI" id="CHEBI:57844"/>
        <dbReference type="ChEBI" id="CHEBI:57856"/>
        <dbReference type="ChEBI" id="CHEBI:59789"/>
        <dbReference type="ChEBI" id="CHEBI:64428"/>
        <dbReference type="ChEBI" id="CHEBI:74418"/>
        <dbReference type="ChEBI" id="CHEBI:74420"/>
        <dbReference type="EC" id="2.8.4.5"/>
    </reaction>
</comment>
<keyword evidence="5 11" id="KW-0949">S-adenosyl-L-methionine</keyword>
<evidence type="ECO:0000259" key="12">
    <source>
        <dbReference type="PROSITE" id="PS50926"/>
    </source>
</evidence>
<dbReference type="InterPro" id="IPR002792">
    <property type="entry name" value="TRAM_dom"/>
</dbReference>
<evidence type="ECO:0000256" key="6">
    <source>
        <dbReference type="ARBA" id="ARBA00022694"/>
    </source>
</evidence>
<dbReference type="RefSeq" id="WP_110368878.1">
    <property type="nucleotide sequence ID" value="NZ_CP029287.2"/>
</dbReference>
<dbReference type="FunFam" id="3.80.30.20:FF:000002">
    <property type="entry name" value="threonylcarbamoyladenosine tRNA methylthiotransferase isoform X2"/>
    <property type="match status" value="1"/>
</dbReference>
<dbReference type="SFLD" id="SFLDS00029">
    <property type="entry name" value="Radical_SAM"/>
    <property type="match status" value="1"/>
</dbReference>
<protein>
    <recommendedName>
        <fullName evidence="11">tRNA-t(6)A37 methylthiotransferase</fullName>
        <ecNumber evidence="11">2.8.4.5</ecNumber>
    </recommendedName>
</protein>
<dbReference type="CDD" id="cd01335">
    <property type="entry name" value="Radical_SAM"/>
    <property type="match status" value="1"/>
</dbReference>
<feature type="domain" description="MTTase N-terminal" evidence="13">
    <location>
        <begin position="1"/>
        <end position="111"/>
    </location>
</feature>
<dbReference type="EC" id="2.8.4.5" evidence="11"/>
<keyword evidence="7 11" id="KW-0479">Metal-binding</keyword>
<dbReference type="SFLD" id="SFLDG01082">
    <property type="entry name" value="B12-binding_domain_containing"/>
    <property type="match status" value="1"/>
</dbReference>
<evidence type="ECO:0000256" key="9">
    <source>
        <dbReference type="ARBA" id="ARBA00023014"/>
    </source>
</evidence>
<evidence type="ECO:0000256" key="1">
    <source>
        <dbReference type="ARBA" id="ARBA00002399"/>
    </source>
</evidence>
<reference evidence="16" key="2">
    <citation type="submission" date="2020-03" db="EMBL/GenBank/DDBJ databases">
        <title>Complete Genome Sequences of Extremely Thermoacidophilic, Metal-Mobilizing Type-Strain Members of the Archaeal Family Sulfolobaceae: Acidianus brierleyi DSM-1651T, Acidianus sulfidivorans DSM-18786T, Metallosphaera hakonensis DSM-7519T, and Metallosphaera prunae DSM-10039T.</title>
        <authorList>
            <person name="Counts J.A."/>
            <person name="Kelly R.M."/>
        </authorList>
    </citation>
    <scope>NUCLEOTIDE SEQUENCE [LARGE SCALE GENOMIC DNA]</scope>
    <source>
        <strain evidence="16">HO1-1</strain>
    </source>
</reference>
<dbReference type="GO" id="GO:0051539">
    <property type="term" value="F:4 iron, 4 sulfur cluster binding"/>
    <property type="evidence" value="ECO:0007669"/>
    <property type="project" value="UniProtKB-UniRule"/>
</dbReference>
<dbReference type="OrthoDB" id="372134at2157"/>
<evidence type="ECO:0000256" key="10">
    <source>
        <dbReference type="ARBA" id="ARBA00051661"/>
    </source>
</evidence>
<dbReference type="SFLD" id="SFLDG01061">
    <property type="entry name" value="methylthiotransferase"/>
    <property type="match status" value="1"/>
</dbReference>
<reference evidence="16" key="3">
    <citation type="submission" date="2020-03" db="EMBL/GenBank/DDBJ databases">
        <title>Sequencing and Assembly of Multiple Reported Metal-Biooxidizing Members of the Extremely Thermoacidophilic Archaeal Family Sulfolobaceae.</title>
        <authorList>
            <person name="Counts J.A."/>
            <person name="Kelly R.M."/>
        </authorList>
    </citation>
    <scope>NUCLEOTIDE SEQUENCE [LARGE SCALE GENOMIC DNA]</scope>
    <source>
        <strain evidence="16">HO1-1</strain>
    </source>
</reference>
<keyword evidence="6 11" id="KW-0819">tRNA processing</keyword>
<dbReference type="PANTHER" id="PTHR11918:SF45">
    <property type="entry name" value="THREONYLCARBAMOYLADENOSINE TRNA METHYLTHIOTRANSFERASE"/>
    <property type="match status" value="1"/>
</dbReference>
<comment type="function">
    <text evidence="1 11">Catalyzes the methylthiolation of N6-threonylcarbamoyladenosine (t(6)A), leading to the formation of 2-methylthio-N6-threonylcarbamoyladenosine (ms(2)t(6)A) at position 37 in tRNAs that read codons beginning with adenine.</text>
</comment>
<gene>
    <name evidence="15" type="ORF">DFR87_03025</name>
</gene>
<evidence type="ECO:0000313" key="15">
    <source>
        <dbReference type="EMBL" id="AWR98832.1"/>
    </source>
</evidence>
<dbReference type="GO" id="GO:0035598">
    <property type="term" value="F:tRNA (N(6)-L-threonylcarbamoyladenosine(37)-C(2))-methylthiotransferase activity"/>
    <property type="evidence" value="ECO:0007669"/>
    <property type="project" value="UniProtKB-UniRule"/>
</dbReference>
<keyword evidence="4 11" id="KW-0808">Transferase</keyword>
<dbReference type="GeneID" id="36834281"/>
<dbReference type="FunFam" id="3.40.50.12160:FF:000003">
    <property type="entry name" value="CDK5 regulatory subunit-associated protein 1"/>
    <property type="match status" value="1"/>
</dbReference>
<dbReference type="Pfam" id="PF01938">
    <property type="entry name" value="TRAM"/>
    <property type="match status" value="1"/>
</dbReference>
<dbReference type="PROSITE" id="PS51449">
    <property type="entry name" value="MTTASE_N"/>
    <property type="match status" value="1"/>
</dbReference>
<dbReference type="KEGG" id="mhk:DFR87_03025"/>
<evidence type="ECO:0000256" key="4">
    <source>
        <dbReference type="ARBA" id="ARBA00022679"/>
    </source>
</evidence>
<dbReference type="InterPro" id="IPR038135">
    <property type="entry name" value="Methylthiotransferase_N_sf"/>
</dbReference>
<dbReference type="PROSITE" id="PS51918">
    <property type="entry name" value="RADICAL_SAM"/>
    <property type="match status" value="1"/>
</dbReference>
<dbReference type="InterPro" id="IPR005839">
    <property type="entry name" value="Methylthiotransferase"/>
</dbReference>
<dbReference type="InterPro" id="IPR023404">
    <property type="entry name" value="rSAM_horseshoe"/>
</dbReference>
<evidence type="ECO:0000259" key="13">
    <source>
        <dbReference type="PROSITE" id="PS51449"/>
    </source>
</evidence>
<dbReference type="PROSITE" id="PS50926">
    <property type="entry name" value="TRAM"/>
    <property type="match status" value="1"/>
</dbReference>
<keyword evidence="9 11" id="KW-0411">Iron-sulfur</keyword>
<dbReference type="SMART" id="SM00729">
    <property type="entry name" value="Elp3"/>
    <property type="match status" value="1"/>
</dbReference>
<feature type="domain" description="Radical SAM core" evidence="14">
    <location>
        <begin position="126"/>
        <end position="356"/>
    </location>
</feature>
<feature type="domain" description="TRAM" evidence="12">
    <location>
        <begin position="359"/>
        <end position="417"/>
    </location>
</feature>
<dbReference type="GO" id="GO:0046872">
    <property type="term" value="F:metal ion binding"/>
    <property type="evidence" value="ECO:0007669"/>
    <property type="project" value="UniProtKB-UniRule"/>
</dbReference>
<comment type="cofactor">
    <cofactor evidence="11">
        <name>[4Fe-4S] cluster</name>
        <dbReference type="ChEBI" id="CHEBI:49883"/>
    </cofactor>
    <text evidence="11">Binds 1 or 2 [4Fe-4S] cluster. One cluster is coordinated with 3 cysteines and an exchangeable S-adenosyl-L-methionine.</text>
</comment>
<name>A0A2U9IS22_9CREN</name>
<evidence type="ECO:0000256" key="7">
    <source>
        <dbReference type="ARBA" id="ARBA00022723"/>
    </source>
</evidence>
<dbReference type="NCBIfam" id="TIGR00089">
    <property type="entry name" value="MiaB/RimO family radical SAM methylthiotransferase"/>
    <property type="match status" value="1"/>
</dbReference>
<dbReference type="STRING" id="1293036.GCA_001315825_02350"/>
<comment type="similarity">
    <text evidence="2 11">Belongs to the methylthiotransferase family. CDKAL1 subfamily.</text>
</comment>
<keyword evidence="8 11" id="KW-0408">Iron</keyword>
<keyword evidence="16" id="KW-1185">Reference proteome</keyword>
<dbReference type="Gene3D" id="3.80.30.20">
    <property type="entry name" value="tm_1862 like domain"/>
    <property type="match status" value="1"/>
</dbReference>
<dbReference type="Gene3D" id="3.40.50.12160">
    <property type="entry name" value="Methylthiotransferase, N-terminal domain"/>
    <property type="match status" value="1"/>
</dbReference>
<proteinExistence type="inferred from homology"/>
<dbReference type="InterPro" id="IPR007197">
    <property type="entry name" value="rSAM"/>
</dbReference>
<organism evidence="15 16">
    <name type="scientific">Metallosphaera hakonensis JCM 8857 = DSM 7519</name>
    <dbReference type="NCBI Taxonomy" id="1293036"/>
    <lineage>
        <taxon>Archaea</taxon>
        <taxon>Thermoproteota</taxon>
        <taxon>Thermoprotei</taxon>
        <taxon>Sulfolobales</taxon>
        <taxon>Sulfolobaceae</taxon>
        <taxon>Metallosphaera</taxon>
    </lineage>
</organism>
<dbReference type="InterPro" id="IPR006466">
    <property type="entry name" value="MiaB-like_arc_euk"/>
</dbReference>
<evidence type="ECO:0000256" key="11">
    <source>
        <dbReference type="RuleBase" id="RU368081"/>
    </source>
</evidence>
<dbReference type="PANTHER" id="PTHR11918">
    <property type="entry name" value="RADICAL SAM PROTEINS"/>
    <property type="match status" value="1"/>
</dbReference>
<evidence type="ECO:0000256" key="3">
    <source>
        <dbReference type="ARBA" id="ARBA00022485"/>
    </source>
</evidence>
<dbReference type="InterPro" id="IPR058240">
    <property type="entry name" value="rSAM_sf"/>
</dbReference>